<dbReference type="STRING" id="349521.HCH_02793"/>
<dbReference type="HOGENOM" id="CLU_3270885_0_0_6"/>
<evidence type="ECO:0000313" key="2">
    <source>
        <dbReference type="Proteomes" id="UP000000238"/>
    </source>
</evidence>
<accession>Q2SIF2</accession>
<dbReference type="KEGG" id="hch:HCH_02793"/>
<reference evidence="1 2" key="1">
    <citation type="journal article" date="2005" name="Nucleic Acids Res.">
        <title>Genomic blueprint of Hahella chejuensis, a marine microbe producing an algicidal agent.</title>
        <authorList>
            <person name="Jeong H."/>
            <person name="Yim J.H."/>
            <person name="Lee C."/>
            <person name="Choi S.-H."/>
            <person name="Park Y.K."/>
            <person name="Yoon S.H."/>
            <person name="Hur C.-G."/>
            <person name="Kang H.-Y."/>
            <person name="Kim D."/>
            <person name="Lee H.H."/>
            <person name="Park K.H."/>
            <person name="Park S.-H."/>
            <person name="Park H.-S."/>
            <person name="Lee H.K."/>
            <person name="Oh T.K."/>
            <person name="Kim J.F."/>
        </authorList>
    </citation>
    <scope>NUCLEOTIDE SEQUENCE [LARGE SCALE GENOMIC DNA]</scope>
    <source>
        <strain evidence="1 2">KCTC 2396</strain>
    </source>
</reference>
<dbReference type="AlphaFoldDB" id="Q2SIF2"/>
<name>Q2SIF2_HAHCH</name>
<organism evidence="1 2">
    <name type="scientific">Hahella chejuensis (strain KCTC 2396)</name>
    <dbReference type="NCBI Taxonomy" id="349521"/>
    <lineage>
        <taxon>Bacteria</taxon>
        <taxon>Pseudomonadati</taxon>
        <taxon>Pseudomonadota</taxon>
        <taxon>Gammaproteobacteria</taxon>
        <taxon>Oceanospirillales</taxon>
        <taxon>Hahellaceae</taxon>
        <taxon>Hahella</taxon>
    </lineage>
</organism>
<sequence length="41" mass="4685">MGGQIIPHWNCRCIDFSVMFSPMNHINLFSTTRTTTNWLGG</sequence>
<protein>
    <submittedName>
        <fullName evidence="1">Uncharacterized protein</fullName>
    </submittedName>
</protein>
<keyword evidence="2" id="KW-1185">Reference proteome</keyword>
<evidence type="ECO:0000313" key="1">
    <source>
        <dbReference type="EMBL" id="ABC29572.1"/>
    </source>
</evidence>
<dbReference type="Proteomes" id="UP000000238">
    <property type="component" value="Chromosome"/>
</dbReference>
<gene>
    <name evidence="1" type="ordered locus">HCH_02793</name>
</gene>
<dbReference type="EMBL" id="CP000155">
    <property type="protein sequence ID" value="ABC29572.1"/>
    <property type="molecule type" value="Genomic_DNA"/>
</dbReference>
<proteinExistence type="predicted"/>